<dbReference type="EMBL" id="JBJURJ010000006">
    <property type="protein sequence ID" value="MFM9328705.1"/>
    <property type="molecule type" value="Genomic_DNA"/>
</dbReference>
<organism evidence="1 2">
    <name type="scientific">Paenibacillus mesotrionivorans</name>
    <dbReference type="NCBI Taxonomy" id="3160968"/>
    <lineage>
        <taxon>Bacteria</taxon>
        <taxon>Bacillati</taxon>
        <taxon>Bacillota</taxon>
        <taxon>Bacilli</taxon>
        <taxon>Bacillales</taxon>
        <taxon>Paenibacillaceae</taxon>
        <taxon>Paenibacillus</taxon>
    </lineage>
</organism>
<proteinExistence type="predicted"/>
<keyword evidence="2" id="KW-1185">Reference proteome</keyword>
<evidence type="ECO:0000313" key="1">
    <source>
        <dbReference type="EMBL" id="MFM9328705.1"/>
    </source>
</evidence>
<accession>A0ACC7NXB7</accession>
<evidence type="ECO:0000313" key="2">
    <source>
        <dbReference type="Proteomes" id="UP001631969"/>
    </source>
</evidence>
<reference evidence="1" key="1">
    <citation type="submission" date="2024-12" db="EMBL/GenBank/DDBJ databases">
        <authorList>
            <person name="Wu N."/>
        </authorList>
    </citation>
    <scope>NUCLEOTIDE SEQUENCE</scope>
    <source>
        <strain evidence="1">P15</strain>
    </source>
</reference>
<dbReference type="Proteomes" id="UP001631969">
    <property type="component" value="Unassembled WGS sequence"/>
</dbReference>
<name>A0ACC7NXB7_9BACL</name>
<gene>
    <name evidence="1" type="ORF">ACI1P1_10435</name>
</gene>
<protein>
    <submittedName>
        <fullName evidence="1">Uncharacterized protein</fullName>
    </submittedName>
</protein>
<sequence>MKFHWKSKKTWEKLVITGVSLFLLLAIGIGGFLYYAINQVDLEGIEKRIEERKQDAQSDNGTTKIPGVLDSTIDKAESLTTKSIDPQDALDVAAILLKSGLSMKEMYYLTGKSTDKLSNDEKQKIRDLLLKKLTPEEIKALRAITYDYGKKLVILDPEYPIELVGVYDEAEQTRIRKELEAKNESQATATIASPNTSVVTPTEDSFLSPPPSATPTIPNETLSSEQTALRTTYQGELDSLQNGCTNKVSSLASELSAEIKAGQASKEGVSIASLQSKFLPRIEAAEKECDSQFNNLMNDASKSYQEKEMPLQDIENWKSQYETAKRNAQSEALNSLMSIMSK</sequence>
<comment type="caution">
    <text evidence="1">The sequence shown here is derived from an EMBL/GenBank/DDBJ whole genome shotgun (WGS) entry which is preliminary data.</text>
</comment>